<dbReference type="InterPro" id="IPR036890">
    <property type="entry name" value="HATPase_C_sf"/>
</dbReference>
<keyword evidence="5" id="KW-0808">Transferase</keyword>
<dbReference type="PANTHER" id="PTHR43711:SF1">
    <property type="entry name" value="HISTIDINE KINASE 1"/>
    <property type="match status" value="1"/>
</dbReference>
<dbReference type="PRINTS" id="PR00344">
    <property type="entry name" value="BCTRLSENSOR"/>
</dbReference>
<accession>A0ABP8CF64</accession>
<evidence type="ECO:0000256" key="7">
    <source>
        <dbReference type="ARBA" id="ARBA00022777"/>
    </source>
</evidence>
<dbReference type="Pfam" id="PF00672">
    <property type="entry name" value="HAMP"/>
    <property type="match status" value="1"/>
</dbReference>
<dbReference type="InterPro" id="IPR050736">
    <property type="entry name" value="Sensor_HK_Regulatory"/>
</dbReference>
<dbReference type="EMBL" id="BAABAS010000020">
    <property type="protein sequence ID" value="GAA4238313.1"/>
    <property type="molecule type" value="Genomic_DNA"/>
</dbReference>
<feature type="domain" description="HAMP" evidence="13">
    <location>
        <begin position="307"/>
        <end position="359"/>
    </location>
</feature>
<dbReference type="EC" id="2.7.13.3" evidence="3"/>
<reference evidence="15" key="1">
    <citation type="journal article" date="2019" name="Int. J. Syst. Evol. Microbiol.">
        <title>The Global Catalogue of Microorganisms (GCM) 10K type strain sequencing project: providing services to taxonomists for standard genome sequencing and annotation.</title>
        <authorList>
            <consortium name="The Broad Institute Genomics Platform"/>
            <consortium name="The Broad Institute Genome Sequencing Center for Infectious Disease"/>
            <person name="Wu L."/>
            <person name="Ma J."/>
        </authorList>
    </citation>
    <scope>NUCLEOTIDE SEQUENCE [LARGE SCALE GENOMIC DNA]</scope>
    <source>
        <strain evidence="15">JCM 17440</strain>
    </source>
</reference>
<keyword evidence="10" id="KW-0472">Membrane</keyword>
<dbReference type="PANTHER" id="PTHR43711">
    <property type="entry name" value="TWO-COMPONENT HISTIDINE KINASE"/>
    <property type="match status" value="1"/>
</dbReference>
<evidence type="ECO:0000256" key="6">
    <source>
        <dbReference type="ARBA" id="ARBA00022692"/>
    </source>
</evidence>
<dbReference type="PROSITE" id="PS50109">
    <property type="entry name" value="HIS_KIN"/>
    <property type="match status" value="1"/>
</dbReference>
<dbReference type="Gene3D" id="1.10.287.130">
    <property type="match status" value="1"/>
</dbReference>
<dbReference type="SUPFAM" id="SSF158472">
    <property type="entry name" value="HAMP domain-like"/>
    <property type="match status" value="1"/>
</dbReference>
<comment type="caution">
    <text evidence="14">The sequence shown here is derived from an EMBL/GenBank/DDBJ whole genome shotgun (WGS) entry which is preliminary data.</text>
</comment>
<keyword evidence="7 14" id="KW-0418">Kinase</keyword>
<dbReference type="InterPro" id="IPR003660">
    <property type="entry name" value="HAMP_dom"/>
</dbReference>
<keyword evidence="4" id="KW-0597">Phosphoprotein</keyword>
<dbReference type="SUPFAM" id="SSF55874">
    <property type="entry name" value="ATPase domain of HSP90 chaperone/DNA topoisomerase II/histidine kinase"/>
    <property type="match status" value="1"/>
</dbReference>
<dbReference type="InterPro" id="IPR005467">
    <property type="entry name" value="His_kinase_dom"/>
</dbReference>
<evidence type="ECO:0000256" key="9">
    <source>
        <dbReference type="ARBA" id="ARBA00023012"/>
    </source>
</evidence>
<evidence type="ECO:0000256" key="1">
    <source>
        <dbReference type="ARBA" id="ARBA00000085"/>
    </source>
</evidence>
<dbReference type="Proteomes" id="UP001501710">
    <property type="component" value="Unassembled WGS sequence"/>
</dbReference>
<dbReference type="SMART" id="SM00304">
    <property type="entry name" value="HAMP"/>
    <property type="match status" value="1"/>
</dbReference>
<proteinExistence type="predicted"/>
<evidence type="ECO:0000259" key="12">
    <source>
        <dbReference type="PROSITE" id="PS50109"/>
    </source>
</evidence>
<sequence>MRGSLLARLLAASVLIAVCSTGATVSLAVRATTGAIRQEHGRALAADNRVYTALLDYAATHRTWSQVGPVVDELAASTGRRVVVRTMNRAPLADSMPGNRVPRDASAVVDPLAVDSSLVPGAADRIAPTALGPFRLTATDRARLDGLARRVLSCVQERTGSGAVVAQFNGHPSVRGAPAQAVAGCGGARLAEPTPGESAALSQLTGAVNRCLGASVVRLDAALNWTPSPSGVPRAAPADDRVRGCLTSARRDQLAPYVAPAALLFITNATGAASSPFDLSTGNRLRIGLTATAVLALTIAVTVLAAARLTRPLRALTGAAQRIAAGDGAAPVTVRGHDKIAQLAAAFNDMSASLARSERLRRDMVSDIAHELRTPLSNIRGWLEATQDGVADTDPALIDSLLDEALQLQHIVDDLQDLALADAGALRLHPEPASLADVLHRRDGVHYELGDVTLTADPVRLRQMVDNLVANALRHTGPDGRVVVTARTEHDQAVIEVSDTGIGIAPDDLPHVFDRFWRAEKSRGRRGGGSGLGLAIVRKLAEAHGGTATATSTVGAGSTFTIRIPTQVSDIRWLPSAPCG</sequence>
<comment type="subcellular location">
    <subcellularLocation>
        <location evidence="2">Cell membrane</location>
    </subcellularLocation>
</comment>
<protein>
    <recommendedName>
        <fullName evidence="3">histidine kinase</fullName>
        <ecNumber evidence="3">2.7.13.3</ecNumber>
    </recommendedName>
</protein>
<organism evidence="14 15">
    <name type="scientific">Actinomadura meridiana</name>
    <dbReference type="NCBI Taxonomy" id="559626"/>
    <lineage>
        <taxon>Bacteria</taxon>
        <taxon>Bacillati</taxon>
        <taxon>Actinomycetota</taxon>
        <taxon>Actinomycetes</taxon>
        <taxon>Streptosporangiales</taxon>
        <taxon>Thermomonosporaceae</taxon>
        <taxon>Actinomadura</taxon>
    </lineage>
</organism>
<comment type="catalytic activity">
    <reaction evidence="1">
        <text>ATP + protein L-histidine = ADP + protein N-phospho-L-histidine.</text>
        <dbReference type="EC" id="2.7.13.3"/>
    </reaction>
</comment>
<feature type="transmembrane region" description="Helical" evidence="10">
    <location>
        <begin position="285"/>
        <end position="307"/>
    </location>
</feature>
<evidence type="ECO:0000256" key="3">
    <source>
        <dbReference type="ARBA" id="ARBA00012438"/>
    </source>
</evidence>
<dbReference type="GO" id="GO:0016301">
    <property type="term" value="F:kinase activity"/>
    <property type="evidence" value="ECO:0007669"/>
    <property type="project" value="UniProtKB-KW"/>
</dbReference>
<keyword evidence="6 10" id="KW-0812">Transmembrane</keyword>
<evidence type="ECO:0000256" key="4">
    <source>
        <dbReference type="ARBA" id="ARBA00022553"/>
    </source>
</evidence>
<keyword evidence="8 10" id="KW-1133">Transmembrane helix</keyword>
<dbReference type="CDD" id="cd06225">
    <property type="entry name" value="HAMP"/>
    <property type="match status" value="1"/>
</dbReference>
<dbReference type="Pfam" id="PF02518">
    <property type="entry name" value="HATPase_c"/>
    <property type="match status" value="1"/>
</dbReference>
<dbReference type="RefSeq" id="WP_344901725.1">
    <property type="nucleotide sequence ID" value="NZ_BAABAS010000020.1"/>
</dbReference>
<dbReference type="InterPro" id="IPR004358">
    <property type="entry name" value="Sig_transdc_His_kin-like_C"/>
</dbReference>
<name>A0ABP8CF64_9ACTN</name>
<dbReference type="InterPro" id="IPR036097">
    <property type="entry name" value="HisK_dim/P_sf"/>
</dbReference>
<evidence type="ECO:0000313" key="14">
    <source>
        <dbReference type="EMBL" id="GAA4238313.1"/>
    </source>
</evidence>
<evidence type="ECO:0000256" key="2">
    <source>
        <dbReference type="ARBA" id="ARBA00004236"/>
    </source>
</evidence>
<dbReference type="SUPFAM" id="SSF47384">
    <property type="entry name" value="Homodimeric domain of signal transducing histidine kinase"/>
    <property type="match status" value="1"/>
</dbReference>
<dbReference type="CDD" id="cd00082">
    <property type="entry name" value="HisKA"/>
    <property type="match status" value="1"/>
</dbReference>
<dbReference type="SMART" id="SM00387">
    <property type="entry name" value="HATPase_c"/>
    <property type="match status" value="1"/>
</dbReference>
<feature type="domain" description="Histidine kinase" evidence="12">
    <location>
        <begin position="367"/>
        <end position="568"/>
    </location>
</feature>
<dbReference type="SMART" id="SM00388">
    <property type="entry name" value="HisKA"/>
    <property type="match status" value="1"/>
</dbReference>
<evidence type="ECO:0000256" key="5">
    <source>
        <dbReference type="ARBA" id="ARBA00022679"/>
    </source>
</evidence>
<evidence type="ECO:0000313" key="15">
    <source>
        <dbReference type="Proteomes" id="UP001501710"/>
    </source>
</evidence>
<evidence type="ECO:0000256" key="8">
    <source>
        <dbReference type="ARBA" id="ARBA00022989"/>
    </source>
</evidence>
<evidence type="ECO:0000256" key="11">
    <source>
        <dbReference type="SAM" id="SignalP"/>
    </source>
</evidence>
<dbReference type="Pfam" id="PF00512">
    <property type="entry name" value="HisKA"/>
    <property type="match status" value="1"/>
</dbReference>
<evidence type="ECO:0000259" key="13">
    <source>
        <dbReference type="PROSITE" id="PS50885"/>
    </source>
</evidence>
<keyword evidence="11" id="KW-0732">Signal</keyword>
<evidence type="ECO:0000256" key="10">
    <source>
        <dbReference type="SAM" id="Phobius"/>
    </source>
</evidence>
<dbReference type="InterPro" id="IPR003594">
    <property type="entry name" value="HATPase_dom"/>
</dbReference>
<dbReference type="CDD" id="cd00075">
    <property type="entry name" value="HATPase"/>
    <property type="match status" value="1"/>
</dbReference>
<feature type="chain" id="PRO_5045630148" description="histidine kinase" evidence="11">
    <location>
        <begin position="24"/>
        <end position="580"/>
    </location>
</feature>
<dbReference type="PROSITE" id="PS50885">
    <property type="entry name" value="HAMP"/>
    <property type="match status" value="1"/>
</dbReference>
<feature type="signal peptide" evidence="11">
    <location>
        <begin position="1"/>
        <end position="23"/>
    </location>
</feature>
<keyword evidence="9" id="KW-0902">Two-component regulatory system</keyword>
<keyword evidence="15" id="KW-1185">Reference proteome</keyword>
<dbReference type="InterPro" id="IPR003661">
    <property type="entry name" value="HisK_dim/P_dom"/>
</dbReference>
<dbReference type="Gene3D" id="3.30.565.10">
    <property type="entry name" value="Histidine kinase-like ATPase, C-terminal domain"/>
    <property type="match status" value="1"/>
</dbReference>
<dbReference type="Gene3D" id="6.10.340.10">
    <property type="match status" value="1"/>
</dbReference>
<gene>
    <name evidence="14" type="ORF">GCM10022254_53740</name>
</gene>